<keyword evidence="2" id="KW-1185">Reference proteome</keyword>
<dbReference type="Proteomes" id="UP000002895">
    <property type="component" value="Chromosome"/>
</dbReference>
<dbReference type="AlphaFoldDB" id="I6T7E8"/>
<gene>
    <name evidence="1" type="ordered locus">EHR_08880</name>
</gene>
<name>I6T7E8_ENTHA</name>
<proteinExistence type="predicted"/>
<reference evidence="1 2" key="1">
    <citation type="journal article" date="2012" name="J. Bacteriol.">
        <title>Genome sequence of Enterococcus hirae (Streptococcus faecalis) ATCC 9790, a model organism for the study of ion transport, bioenergetics, and copper homeostasis.</title>
        <authorList>
            <person name="Gaechter T."/>
            <person name="Wunderlin C."/>
            <person name="Schmidheini T."/>
            <person name="Solioz M."/>
        </authorList>
    </citation>
    <scope>NUCLEOTIDE SEQUENCE [LARGE SCALE GENOMIC DNA]</scope>
    <source>
        <strain evidence="2">ATCC 9790 / DSM 20160 / JCM 8729 / LMG 6399 / NBRC 3181 / NCIMB 6459 / NCDO 1258 / NCTC 12367 / WDCM 00089 / R</strain>
    </source>
</reference>
<dbReference type="KEGG" id="ehr:EHR_08880"/>
<protein>
    <submittedName>
        <fullName evidence="1">Uncharacterized protein</fullName>
    </submittedName>
</protein>
<accession>I6T7E8</accession>
<dbReference type="HOGENOM" id="CLU_3183414_0_0_9"/>
<evidence type="ECO:0000313" key="2">
    <source>
        <dbReference type="Proteomes" id="UP000002895"/>
    </source>
</evidence>
<sequence length="46" mass="5624">MKLPKFSEVGWNREVIRPYVCLDKHRDFLLFQILSKLFRSGRSHFK</sequence>
<organism evidence="1 2">
    <name type="scientific">Enterococcus hirae (strain ATCC 9790 / DSM 20160 / JCM 8729 / LMG 6399 / NBRC 3181 / NCIMB 6459 / NCDO 1258 / NCTC 12367 / WDCM 00089 / R)</name>
    <dbReference type="NCBI Taxonomy" id="768486"/>
    <lineage>
        <taxon>Bacteria</taxon>
        <taxon>Bacillati</taxon>
        <taxon>Bacillota</taxon>
        <taxon>Bacilli</taxon>
        <taxon>Lactobacillales</taxon>
        <taxon>Enterococcaceae</taxon>
        <taxon>Enterococcus</taxon>
    </lineage>
</organism>
<dbReference type="EMBL" id="CP003504">
    <property type="protein sequence ID" value="AFM70696.1"/>
    <property type="molecule type" value="Genomic_DNA"/>
</dbReference>
<evidence type="ECO:0000313" key="1">
    <source>
        <dbReference type="EMBL" id="AFM70696.1"/>
    </source>
</evidence>